<gene>
    <name evidence="1" type="ORF">PHYPA_026099</name>
</gene>
<dbReference type="EMBL" id="ABEU02000021">
    <property type="protein sequence ID" value="PNR31975.1"/>
    <property type="molecule type" value="Genomic_DNA"/>
</dbReference>
<keyword evidence="3" id="KW-1185">Reference proteome</keyword>
<dbReference type="AlphaFoldDB" id="A0A2K1IRS3"/>
<reference evidence="1 3" key="2">
    <citation type="journal article" date="2018" name="Plant J.">
        <title>The Physcomitrella patens chromosome-scale assembly reveals moss genome structure and evolution.</title>
        <authorList>
            <person name="Lang D."/>
            <person name="Ullrich K.K."/>
            <person name="Murat F."/>
            <person name="Fuchs J."/>
            <person name="Jenkins J."/>
            <person name="Haas F.B."/>
            <person name="Piednoel M."/>
            <person name="Gundlach H."/>
            <person name="Van Bel M."/>
            <person name="Meyberg R."/>
            <person name="Vives C."/>
            <person name="Morata J."/>
            <person name="Symeonidi A."/>
            <person name="Hiss M."/>
            <person name="Muchero W."/>
            <person name="Kamisugi Y."/>
            <person name="Saleh O."/>
            <person name="Blanc G."/>
            <person name="Decker E.L."/>
            <person name="van Gessel N."/>
            <person name="Grimwood J."/>
            <person name="Hayes R.D."/>
            <person name="Graham S.W."/>
            <person name="Gunter L.E."/>
            <person name="McDaniel S.F."/>
            <person name="Hoernstein S.N.W."/>
            <person name="Larsson A."/>
            <person name="Li F.W."/>
            <person name="Perroud P.F."/>
            <person name="Phillips J."/>
            <person name="Ranjan P."/>
            <person name="Rokshar D.S."/>
            <person name="Rothfels C.J."/>
            <person name="Schneider L."/>
            <person name="Shu S."/>
            <person name="Stevenson D.W."/>
            <person name="Thummler F."/>
            <person name="Tillich M."/>
            <person name="Villarreal Aguilar J.C."/>
            <person name="Widiez T."/>
            <person name="Wong G.K."/>
            <person name="Wymore A."/>
            <person name="Zhang Y."/>
            <person name="Zimmer A.D."/>
            <person name="Quatrano R.S."/>
            <person name="Mayer K.F.X."/>
            <person name="Goodstein D."/>
            <person name="Casacuberta J.M."/>
            <person name="Vandepoele K."/>
            <person name="Reski R."/>
            <person name="Cuming A.C."/>
            <person name="Tuskan G.A."/>
            <person name="Maumus F."/>
            <person name="Salse J."/>
            <person name="Schmutz J."/>
            <person name="Rensing S.A."/>
        </authorList>
    </citation>
    <scope>NUCLEOTIDE SEQUENCE [LARGE SCALE GENOMIC DNA]</scope>
    <source>
        <strain evidence="2 3">cv. Gransden 2004</strain>
    </source>
</reference>
<dbReference type="EnsemblPlants" id="Pp3c21_13111V3.1">
    <property type="protein sequence ID" value="PAC:32915254.CDS.1"/>
    <property type="gene ID" value="Pp3c21_13111"/>
</dbReference>
<organism evidence="1">
    <name type="scientific">Physcomitrium patens</name>
    <name type="common">Spreading-leaved earth moss</name>
    <name type="synonym">Physcomitrella patens</name>
    <dbReference type="NCBI Taxonomy" id="3218"/>
    <lineage>
        <taxon>Eukaryota</taxon>
        <taxon>Viridiplantae</taxon>
        <taxon>Streptophyta</taxon>
        <taxon>Embryophyta</taxon>
        <taxon>Bryophyta</taxon>
        <taxon>Bryophytina</taxon>
        <taxon>Bryopsida</taxon>
        <taxon>Funariidae</taxon>
        <taxon>Funariales</taxon>
        <taxon>Funariaceae</taxon>
        <taxon>Physcomitrium</taxon>
    </lineage>
</organism>
<dbReference type="Gramene" id="Pp3c21_13111V3.1">
    <property type="protein sequence ID" value="PAC:32915254.CDS.1"/>
    <property type="gene ID" value="Pp3c21_13111"/>
</dbReference>
<evidence type="ECO:0000313" key="3">
    <source>
        <dbReference type="Proteomes" id="UP000006727"/>
    </source>
</evidence>
<evidence type="ECO:0000313" key="1">
    <source>
        <dbReference type="EMBL" id="PNR31975.1"/>
    </source>
</evidence>
<reference evidence="1 3" key="1">
    <citation type="journal article" date="2008" name="Science">
        <title>The Physcomitrella genome reveals evolutionary insights into the conquest of land by plants.</title>
        <authorList>
            <person name="Rensing S."/>
            <person name="Lang D."/>
            <person name="Zimmer A."/>
            <person name="Terry A."/>
            <person name="Salamov A."/>
            <person name="Shapiro H."/>
            <person name="Nishiyama T."/>
            <person name="Perroud P.-F."/>
            <person name="Lindquist E."/>
            <person name="Kamisugi Y."/>
            <person name="Tanahashi T."/>
            <person name="Sakakibara K."/>
            <person name="Fujita T."/>
            <person name="Oishi K."/>
            <person name="Shin-I T."/>
            <person name="Kuroki Y."/>
            <person name="Toyoda A."/>
            <person name="Suzuki Y."/>
            <person name="Hashimoto A."/>
            <person name="Yamaguchi K."/>
            <person name="Sugano A."/>
            <person name="Kohara Y."/>
            <person name="Fujiyama A."/>
            <person name="Anterola A."/>
            <person name="Aoki S."/>
            <person name="Ashton N."/>
            <person name="Barbazuk W.B."/>
            <person name="Barker E."/>
            <person name="Bennetzen J."/>
            <person name="Bezanilla M."/>
            <person name="Blankenship R."/>
            <person name="Cho S.H."/>
            <person name="Dutcher S."/>
            <person name="Estelle M."/>
            <person name="Fawcett J.A."/>
            <person name="Gundlach H."/>
            <person name="Hanada K."/>
            <person name="Heyl A."/>
            <person name="Hicks K.A."/>
            <person name="Hugh J."/>
            <person name="Lohr M."/>
            <person name="Mayer K."/>
            <person name="Melkozernov A."/>
            <person name="Murata T."/>
            <person name="Nelson D."/>
            <person name="Pils B."/>
            <person name="Prigge M."/>
            <person name="Reiss B."/>
            <person name="Renner T."/>
            <person name="Rombauts S."/>
            <person name="Rushton P."/>
            <person name="Sanderfoot A."/>
            <person name="Schween G."/>
            <person name="Shiu S.-H."/>
            <person name="Stueber K."/>
            <person name="Theodoulou F.L."/>
            <person name="Tu H."/>
            <person name="Van de Peer Y."/>
            <person name="Verrier P.J."/>
            <person name="Waters E."/>
            <person name="Wood A."/>
            <person name="Yang L."/>
            <person name="Cove D."/>
            <person name="Cuming A."/>
            <person name="Hasebe M."/>
            <person name="Lucas S."/>
            <person name="Mishler D.B."/>
            <person name="Reski R."/>
            <person name="Grigoriev I."/>
            <person name="Quatrano R.S."/>
            <person name="Boore J.L."/>
        </authorList>
    </citation>
    <scope>NUCLEOTIDE SEQUENCE [LARGE SCALE GENOMIC DNA]</scope>
    <source>
        <strain evidence="2 3">cv. Gransden 2004</strain>
    </source>
</reference>
<dbReference type="InParanoid" id="A0A2K1IRS3"/>
<reference evidence="2" key="3">
    <citation type="submission" date="2020-12" db="UniProtKB">
        <authorList>
            <consortium name="EnsemblPlants"/>
        </authorList>
    </citation>
    <scope>IDENTIFICATION</scope>
</reference>
<protein>
    <submittedName>
        <fullName evidence="1 2">Uncharacterized protein</fullName>
    </submittedName>
</protein>
<dbReference type="Proteomes" id="UP000006727">
    <property type="component" value="Chromosome 21"/>
</dbReference>
<sequence length="97" mass="10243">MHSQQLAMGGIAPQASALAPPALLCVGAASQFPGLRCYTASSSSQWRQPPGLSVRSRFTHILTRSWLKLACAACRVAFDCTSYCTSGLSVALLGWVV</sequence>
<proteinExistence type="predicted"/>
<accession>A0A2K1IRS3</accession>
<evidence type="ECO:0000313" key="2">
    <source>
        <dbReference type="EnsemblPlants" id="PAC:32915254.CDS.1"/>
    </source>
</evidence>
<name>A0A2K1IRS3_PHYPA</name>